<dbReference type="PANTHER" id="PTHR43874">
    <property type="entry name" value="TWO-COMPONENT RESPONSE REGULATOR"/>
    <property type="match status" value="1"/>
</dbReference>
<dbReference type="EMBL" id="CAUOFW020006958">
    <property type="protein sequence ID" value="CAK9177066.1"/>
    <property type="molecule type" value="Genomic_DNA"/>
</dbReference>
<feature type="compositionally biased region" description="Basic and acidic residues" evidence="9">
    <location>
        <begin position="68"/>
        <end position="89"/>
    </location>
</feature>
<evidence type="ECO:0000259" key="10">
    <source>
        <dbReference type="PROSITE" id="PS50110"/>
    </source>
</evidence>
<evidence type="ECO:0000256" key="4">
    <source>
        <dbReference type="ARBA" id="ARBA00023015"/>
    </source>
</evidence>
<dbReference type="AlphaFoldDB" id="A0ABC8U5P4"/>
<dbReference type="InterPro" id="IPR001005">
    <property type="entry name" value="SANT/Myb"/>
</dbReference>
<dbReference type="InterPro" id="IPR017930">
    <property type="entry name" value="Myb_dom"/>
</dbReference>
<dbReference type="Proteomes" id="UP001642360">
    <property type="component" value="Unassembled WGS sequence"/>
</dbReference>
<dbReference type="CDD" id="cd17584">
    <property type="entry name" value="REC_typeB_ARR-like"/>
    <property type="match status" value="1"/>
</dbReference>
<sequence length="567" mass="61584">MPDMDGFKLLELVGLEMDLPVIMMSADGRTSAVMRGIRHGACDYLIKPIREEELKNIWQHVVRKKWNDNKEHEQSGSLEENDRHKRGSDDVEYASSVNEGTEGILKTHKKRRDVKEEEDDDLENDDLATSKKPRVVWSVELHQQFVCAVNQLGIDKAVPKRILELMNVPGLTRENVASHLQKFRLYLKRLSGVAQQQGGIPYSFCGPIEQNPKLGSLARFDIQALAASGQIPPQTLTVLHAELLGRPTGNLVLPAMDQPALLHASIQGPKCNPIDNGITYGQPLIKCPPNISQNFPHSIISAEDVHTGFGACPSSSLGTICPSHDLGGLGAQNGNVLVGMLQQLQQQQRQSIIAESSRSINVQPSCIVVPSQPSFSFQAANTHASSNLNGTLNRSSVIDYSLLSPQSNSSSFGVGLTSDGDLKTISVFNGHSIAGSISPSMSTCSVNADNGCGRQVQSSTPTYVAGRQSRGLVSNTDGPYSSKEVQGLDQGPLRNLGFVGKGTSIPSRFAVEEPESPISNLNQGKIYGENEIKVKQESSLDFIENANVRIPMLQHHPSNDLMSVFSK</sequence>
<dbReference type="FunFam" id="1.10.10.60:FF:000007">
    <property type="entry name" value="Two-component response regulator"/>
    <property type="match status" value="1"/>
</dbReference>
<feature type="region of interest" description="Disordered" evidence="9">
    <location>
        <begin position="68"/>
        <end position="126"/>
    </location>
</feature>
<dbReference type="InterPro" id="IPR001789">
    <property type="entry name" value="Sig_transdc_resp-reg_receiver"/>
</dbReference>
<dbReference type="PANTHER" id="PTHR43874:SF123">
    <property type="entry name" value="TWO-COMPONENT RESPONSE REGULATOR ARR14"/>
    <property type="match status" value="1"/>
</dbReference>
<reference evidence="12 13" key="1">
    <citation type="submission" date="2024-02" db="EMBL/GenBank/DDBJ databases">
        <authorList>
            <person name="Vignale AGUSTIN F."/>
            <person name="Sosa J E."/>
            <person name="Modenutti C."/>
        </authorList>
    </citation>
    <scope>NUCLEOTIDE SEQUENCE [LARGE SCALE GENOMIC DNA]</scope>
</reference>
<dbReference type="InterPro" id="IPR011006">
    <property type="entry name" value="CheY-like_superfamily"/>
</dbReference>
<dbReference type="InterPro" id="IPR006447">
    <property type="entry name" value="Myb_dom_plants"/>
</dbReference>
<keyword evidence="13" id="KW-1185">Reference proteome</keyword>
<evidence type="ECO:0000259" key="11">
    <source>
        <dbReference type="PROSITE" id="PS51294"/>
    </source>
</evidence>
<comment type="caution">
    <text evidence="8">Lacks conserved residue(s) required for the propagation of feature annotation.</text>
</comment>
<comment type="caution">
    <text evidence="12">The sequence shown here is derived from an EMBL/GenBank/DDBJ whole genome shotgun (WGS) entry which is preliminary data.</text>
</comment>
<accession>A0ABC8U5P4</accession>
<dbReference type="InterPro" id="IPR045279">
    <property type="entry name" value="ARR-like"/>
</dbReference>
<comment type="subcellular location">
    <subcellularLocation>
        <location evidence="1">Nucleus</location>
    </subcellularLocation>
</comment>
<keyword evidence="5" id="KW-0010">Activator</keyword>
<proteinExistence type="predicted"/>
<keyword evidence="4" id="KW-0805">Transcription regulation</keyword>
<name>A0ABC8U5P4_9AQUA</name>
<dbReference type="Pfam" id="PF00072">
    <property type="entry name" value="Response_reg"/>
    <property type="match status" value="1"/>
</dbReference>
<keyword evidence="3" id="KW-0902">Two-component regulatory system</keyword>
<keyword evidence="2" id="KW-0597">Phosphoprotein</keyword>
<dbReference type="SUPFAM" id="SSF52172">
    <property type="entry name" value="CheY-like"/>
    <property type="match status" value="1"/>
</dbReference>
<dbReference type="Pfam" id="PF00249">
    <property type="entry name" value="Myb_DNA-binding"/>
    <property type="match status" value="1"/>
</dbReference>
<gene>
    <name evidence="12" type="ORF">ILEXP_LOCUS46932</name>
</gene>
<evidence type="ECO:0000256" key="2">
    <source>
        <dbReference type="ARBA" id="ARBA00022553"/>
    </source>
</evidence>
<evidence type="ECO:0000313" key="13">
    <source>
        <dbReference type="Proteomes" id="UP001642360"/>
    </source>
</evidence>
<dbReference type="PROSITE" id="PS51294">
    <property type="entry name" value="HTH_MYB"/>
    <property type="match status" value="1"/>
</dbReference>
<dbReference type="Gene3D" id="3.40.50.2300">
    <property type="match status" value="1"/>
</dbReference>
<dbReference type="Gene3D" id="1.10.10.60">
    <property type="entry name" value="Homeodomain-like"/>
    <property type="match status" value="1"/>
</dbReference>
<evidence type="ECO:0000256" key="3">
    <source>
        <dbReference type="ARBA" id="ARBA00023012"/>
    </source>
</evidence>
<dbReference type="InterPro" id="IPR009057">
    <property type="entry name" value="Homeodomain-like_sf"/>
</dbReference>
<evidence type="ECO:0000256" key="5">
    <source>
        <dbReference type="ARBA" id="ARBA00023159"/>
    </source>
</evidence>
<organism evidence="12 13">
    <name type="scientific">Ilex paraguariensis</name>
    <name type="common">yerba mate</name>
    <dbReference type="NCBI Taxonomy" id="185542"/>
    <lineage>
        <taxon>Eukaryota</taxon>
        <taxon>Viridiplantae</taxon>
        <taxon>Streptophyta</taxon>
        <taxon>Embryophyta</taxon>
        <taxon>Tracheophyta</taxon>
        <taxon>Spermatophyta</taxon>
        <taxon>Magnoliopsida</taxon>
        <taxon>eudicotyledons</taxon>
        <taxon>Gunneridae</taxon>
        <taxon>Pentapetalae</taxon>
        <taxon>asterids</taxon>
        <taxon>campanulids</taxon>
        <taxon>Aquifoliales</taxon>
        <taxon>Aquifoliaceae</taxon>
        <taxon>Ilex</taxon>
    </lineage>
</organism>
<evidence type="ECO:0000313" key="12">
    <source>
        <dbReference type="EMBL" id="CAK9177066.1"/>
    </source>
</evidence>
<protein>
    <recommendedName>
        <fullName evidence="14">Two-component response regulator</fullName>
    </recommendedName>
</protein>
<evidence type="ECO:0000256" key="6">
    <source>
        <dbReference type="ARBA" id="ARBA00023163"/>
    </source>
</evidence>
<feature type="domain" description="HTH myb-type" evidence="11">
    <location>
        <begin position="129"/>
        <end position="188"/>
    </location>
</feature>
<evidence type="ECO:0000256" key="7">
    <source>
        <dbReference type="ARBA" id="ARBA00023242"/>
    </source>
</evidence>
<keyword evidence="6" id="KW-0804">Transcription</keyword>
<feature type="domain" description="Response regulatory" evidence="10">
    <location>
        <begin position="1"/>
        <end position="62"/>
    </location>
</feature>
<evidence type="ECO:0000256" key="9">
    <source>
        <dbReference type="SAM" id="MobiDB-lite"/>
    </source>
</evidence>
<dbReference type="PROSITE" id="PS50110">
    <property type="entry name" value="RESPONSE_REGULATORY"/>
    <property type="match status" value="1"/>
</dbReference>
<evidence type="ECO:0008006" key="14">
    <source>
        <dbReference type="Google" id="ProtNLM"/>
    </source>
</evidence>
<evidence type="ECO:0000256" key="8">
    <source>
        <dbReference type="PROSITE-ProRule" id="PRU00169"/>
    </source>
</evidence>
<feature type="compositionally biased region" description="Acidic residues" evidence="9">
    <location>
        <begin position="116"/>
        <end position="126"/>
    </location>
</feature>
<dbReference type="SUPFAM" id="SSF46689">
    <property type="entry name" value="Homeodomain-like"/>
    <property type="match status" value="1"/>
</dbReference>
<dbReference type="GO" id="GO:0000160">
    <property type="term" value="P:phosphorelay signal transduction system"/>
    <property type="evidence" value="ECO:0007669"/>
    <property type="project" value="UniProtKB-KW"/>
</dbReference>
<dbReference type="GO" id="GO:0005634">
    <property type="term" value="C:nucleus"/>
    <property type="evidence" value="ECO:0007669"/>
    <property type="project" value="UniProtKB-SubCell"/>
</dbReference>
<dbReference type="NCBIfam" id="TIGR01557">
    <property type="entry name" value="myb_SHAQKYF"/>
    <property type="match status" value="1"/>
</dbReference>
<evidence type="ECO:0000256" key="1">
    <source>
        <dbReference type="ARBA" id="ARBA00004123"/>
    </source>
</evidence>
<keyword evidence="7" id="KW-0539">Nucleus</keyword>